<reference evidence="3" key="1">
    <citation type="journal article" date="2019" name="Int. J. Syst. Evol. Microbiol.">
        <title>The Global Catalogue of Microorganisms (GCM) 10K type strain sequencing project: providing services to taxonomists for standard genome sequencing and annotation.</title>
        <authorList>
            <consortium name="The Broad Institute Genomics Platform"/>
            <consortium name="The Broad Institute Genome Sequencing Center for Infectious Disease"/>
            <person name="Wu L."/>
            <person name="Ma J."/>
        </authorList>
    </citation>
    <scope>NUCLEOTIDE SEQUENCE [LARGE SCALE GENOMIC DNA]</scope>
    <source>
        <strain evidence="3">JCM 16702</strain>
    </source>
</reference>
<feature type="domain" description="Amidohydrolase-related" evidence="1">
    <location>
        <begin position="3"/>
        <end position="285"/>
    </location>
</feature>
<name>A0ABP7VSF3_9ACTN</name>
<dbReference type="InterPro" id="IPR032466">
    <property type="entry name" value="Metal_Hydrolase"/>
</dbReference>
<evidence type="ECO:0000313" key="3">
    <source>
        <dbReference type="Proteomes" id="UP001500683"/>
    </source>
</evidence>
<keyword evidence="3" id="KW-1185">Reference proteome</keyword>
<sequence>MIVDAHVHVFRPHAVHPRTVDALAPAERDAPVEDLLAVMAAAGIDGAVLVPLGPEVDYVAEVLAAHPGRFGAVAVADAAVQGRTPGADPVAALRERLGRGFGGLRTQWLGEPGRPLAESPMLPVLRELAARGLPLWSYLPPEQLPLLRELPDVVGDLRIVLNHLGFAPHDMRVDAHGRPAFDDPFPAPVVETVLGLARAPHVYLMFSGQYALSTQAPPYDDLTGVVRSLADAYGPGRMLWASDYPWTRDVPGHAELLALPDAMLPGLSPGERAALLGGTARTLFPNLRPVDSQHVDSPYKEV</sequence>
<dbReference type="Gene3D" id="3.20.20.140">
    <property type="entry name" value="Metal-dependent hydrolases"/>
    <property type="match status" value="1"/>
</dbReference>
<accession>A0ABP7VSF3</accession>
<protein>
    <submittedName>
        <fullName evidence="2">Amidohydrolase family protein</fullName>
    </submittedName>
</protein>
<dbReference type="PANTHER" id="PTHR35563:SF2">
    <property type="entry name" value="BARREL METAL-DEPENDENT HYDROLASE, PUTATIVE (AFU_ORTHOLOGUE AFUA_1G16240)-RELATED"/>
    <property type="match status" value="1"/>
</dbReference>
<dbReference type="Proteomes" id="UP001500683">
    <property type="component" value="Unassembled WGS sequence"/>
</dbReference>
<dbReference type="InterPro" id="IPR006680">
    <property type="entry name" value="Amidohydro-rel"/>
</dbReference>
<dbReference type="InterPro" id="IPR052358">
    <property type="entry name" value="Aro_Compnd_Degr_Hydrolases"/>
</dbReference>
<evidence type="ECO:0000259" key="1">
    <source>
        <dbReference type="Pfam" id="PF04909"/>
    </source>
</evidence>
<evidence type="ECO:0000313" key="2">
    <source>
        <dbReference type="EMBL" id="GAA4073538.1"/>
    </source>
</evidence>
<dbReference type="Pfam" id="PF04909">
    <property type="entry name" value="Amidohydro_2"/>
    <property type="match status" value="1"/>
</dbReference>
<dbReference type="PANTHER" id="PTHR35563">
    <property type="entry name" value="BARREL METAL-DEPENDENT HYDROLASE, PUTATIVE (AFU_ORTHOLOGUE AFUA_1G16240)-RELATED"/>
    <property type="match status" value="1"/>
</dbReference>
<dbReference type="SUPFAM" id="SSF51556">
    <property type="entry name" value="Metallo-dependent hydrolases"/>
    <property type="match status" value="1"/>
</dbReference>
<dbReference type="EMBL" id="BAAAZG010000018">
    <property type="protein sequence ID" value="GAA4073538.1"/>
    <property type="molecule type" value="Genomic_DNA"/>
</dbReference>
<proteinExistence type="predicted"/>
<gene>
    <name evidence="2" type="ORF">GCM10022214_32550</name>
</gene>
<organism evidence="2 3">
    <name type="scientific">Actinomadura miaoliensis</name>
    <dbReference type="NCBI Taxonomy" id="430685"/>
    <lineage>
        <taxon>Bacteria</taxon>
        <taxon>Bacillati</taxon>
        <taxon>Actinomycetota</taxon>
        <taxon>Actinomycetes</taxon>
        <taxon>Streptosporangiales</taxon>
        <taxon>Thermomonosporaceae</taxon>
        <taxon>Actinomadura</taxon>
    </lineage>
</organism>
<comment type="caution">
    <text evidence="2">The sequence shown here is derived from an EMBL/GenBank/DDBJ whole genome shotgun (WGS) entry which is preliminary data.</text>
</comment>
<dbReference type="RefSeq" id="WP_344947449.1">
    <property type="nucleotide sequence ID" value="NZ_BAAAZG010000018.1"/>
</dbReference>